<dbReference type="AlphaFoldDB" id="A0A858RGB7"/>
<organism evidence="1 2">
    <name type="scientific">Luteolibacter luteus</name>
    <dbReference type="NCBI Taxonomy" id="2728835"/>
    <lineage>
        <taxon>Bacteria</taxon>
        <taxon>Pseudomonadati</taxon>
        <taxon>Verrucomicrobiota</taxon>
        <taxon>Verrucomicrobiia</taxon>
        <taxon>Verrucomicrobiales</taxon>
        <taxon>Verrucomicrobiaceae</taxon>
        <taxon>Luteolibacter</taxon>
    </lineage>
</organism>
<reference evidence="1 2" key="1">
    <citation type="submission" date="2020-04" db="EMBL/GenBank/DDBJ databases">
        <title>Luteolibacter sp. G-1-1-1 isolated from soil.</title>
        <authorList>
            <person name="Dahal R.H."/>
        </authorList>
    </citation>
    <scope>NUCLEOTIDE SEQUENCE [LARGE SCALE GENOMIC DNA]</scope>
    <source>
        <strain evidence="1 2">G-1-1-1</strain>
    </source>
</reference>
<protein>
    <submittedName>
        <fullName evidence="1">HD domain-containing protein</fullName>
    </submittedName>
</protein>
<proteinExistence type="predicted"/>
<sequence length="185" mass="19891">MKANIDSDESATPLLVLSPAAYLWQHAAAIAASAHQGQKSPGTKMPYFAHPARVAMLISSVFGCHEPEVLAAAYLHDVLEKTSIDRAGLALLMGEEVTGWVEWLSKNGKGEKSKYWELLAESPWQARLIKMADALDHLNGPPQYQADRIKTARKALALASSPEPALQAAAEILRAAIDNLDPAAA</sequence>
<dbReference type="Proteomes" id="UP000501812">
    <property type="component" value="Chromosome"/>
</dbReference>
<dbReference type="KEGG" id="luo:HHL09_08140"/>
<keyword evidence="2" id="KW-1185">Reference proteome</keyword>
<dbReference type="PANTHER" id="PTHR46246">
    <property type="entry name" value="GUANOSINE-3',5'-BIS(DIPHOSPHATE) 3'-PYROPHOSPHOHYDROLASE MESH1"/>
    <property type="match status" value="1"/>
</dbReference>
<dbReference type="PANTHER" id="PTHR46246:SF1">
    <property type="entry name" value="GUANOSINE-3',5'-BIS(DIPHOSPHATE) 3'-PYROPHOSPHOHYDROLASE MESH1"/>
    <property type="match status" value="1"/>
</dbReference>
<dbReference type="GO" id="GO:0008893">
    <property type="term" value="F:guanosine-3',5'-bis(diphosphate) 3'-diphosphatase activity"/>
    <property type="evidence" value="ECO:0007669"/>
    <property type="project" value="TreeGrafter"/>
</dbReference>
<dbReference type="Pfam" id="PF13328">
    <property type="entry name" value="HD_4"/>
    <property type="match status" value="1"/>
</dbReference>
<evidence type="ECO:0000313" key="2">
    <source>
        <dbReference type="Proteomes" id="UP000501812"/>
    </source>
</evidence>
<dbReference type="RefSeq" id="WP_169454068.1">
    <property type="nucleotide sequence ID" value="NZ_CP051774.1"/>
</dbReference>
<gene>
    <name evidence="1" type="ORF">HHL09_08140</name>
</gene>
<dbReference type="InterPro" id="IPR052194">
    <property type="entry name" value="MESH1"/>
</dbReference>
<evidence type="ECO:0000313" key="1">
    <source>
        <dbReference type="EMBL" id="QJE95755.1"/>
    </source>
</evidence>
<dbReference type="EMBL" id="CP051774">
    <property type="protein sequence ID" value="QJE95755.1"/>
    <property type="molecule type" value="Genomic_DNA"/>
</dbReference>
<dbReference type="SUPFAM" id="SSF109604">
    <property type="entry name" value="HD-domain/PDEase-like"/>
    <property type="match status" value="1"/>
</dbReference>
<name>A0A858RGB7_9BACT</name>
<accession>A0A858RGB7</accession>
<dbReference type="Gene3D" id="1.10.3210.10">
    <property type="entry name" value="Hypothetical protein af1432"/>
    <property type="match status" value="1"/>
</dbReference>